<comment type="function">
    <text evidence="6">Specifically methylates the adenine in position 1618 of 23S rRNA.</text>
</comment>
<comment type="catalytic activity">
    <reaction evidence="6">
        <text>adenosine(1618) in 23S rRNA + S-adenosyl-L-methionine = N(6)-methyladenosine(1618) in 23S rRNA + S-adenosyl-L-homocysteine + H(+)</text>
        <dbReference type="Rhea" id="RHEA:16497"/>
        <dbReference type="Rhea" id="RHEA-COMP:10229"/>
        <dbReference type="Rhea" id="RHEA-COMP:10231"/>
        <dbReference type="ChEBI" id="CHEBI:15378"/>
        <dbReference type="ChEBI" id="CHEBI:57856"/>
        <dbReference type="ChEBI" id="CHEBI:59789"/>
        <dbReference type="ChEBI" id="CHEBI:74411"/>
        <dbReference type="ChEBI" id="CHEBI:74449"/>
        <dbReference type="EC" id="2.1.1.181"/>
    </reaction>
</comment>
<dbReference type="Proteomes" id="UP000811844">
    <property type="component" value="Unassembled WGS sequence"/>
</dbReference>
<keyword evidence="3 6" id="KW-0489">Methyltransferase</keyword>
<dbReference type="EC" id="2.1.1.181" evidence="6"/>
<evidence type="ECO:0000313" key="8">
    <source>
        <dbReference type="EMBL" id="MBR9729303.1"/>
    </source>
</evidence>
<reference evidence="8 9" key="1">
    <citation type="submission" date="2020-02" db="EMBL/GenBank/DDBJ databases">
        <title>Shewanella WXL01 sp. nov., a marine bacterium isolated from green algae in Luhuitou Fringing Reef (Northern South China Sea).</title>
        <authorList>
            <person name="Wang X."/>
        </authorList>
    </citation>
    <scope>NUCLEOTIDE SEQUENCE [LARGE SCALE GENOMIC DNA]</scope>
    <source>
        <strain evidence="8 9">MCCC 1A01895</strain>
    </source>
</reference>
<dbReference type="Pfam" id="PF05971">
    <property type="entry name" value="Methyltransf_10"/>
    <property type="match status" value="1"/>
</dbReference>
<dbReference type="PANTHER" id="PTHR13393">
    <property type="entry name" value="SAM-DEPENDENT METHYLTRANSFERASE"/>
    <property type="match status" value="1"/>
</dbReference>
<organism evidence="8 9">
    <name type="scientific">Shewanella intestini</name>
    <dbReference type="NCBI Taxonomy" id="2017544"/>
    <lineage>
        <taxon>Bacteria</taxon>
        <taxon>Pseudomonadati</taxon>
        <taxon>Pseudomonadota</taxon>
        <taxon>Gammaproteobacteria</taxon>
        <taxon>Alteromonadales</taxon>
        <taxon>Shewanellaceae</taxon>
        <taxon>Shewanella</taxon>
    </lineage>
</organism>
<protein>
    <recommendedName>
        <fullName evidence="6">Ribosomal RNA large subunit methyltransferase F</fullName>
        <ecNumber evidence="6">2.1.1.181</ecNumber>
    </recommendedName>
    <alternativeName>
        <fullName evidence="6">23S rRNA mA1618 methyltransferase</fullName>
    </alternativeName>
    <alternativeName>
        <fullName evidence="6">rRNA adenine N-6-methyltransferase</fullName>
    </alternativeName>
</protein>
<dbReference type="PANTHER" id="PTHR13393:SF0">
    <property type="entry name" value="RNA N6-ADENOSINE-METHYLTRANSFERASE METTL16"/>
    <property type="match status" value="1"/>
</dbReference>
<keyword evidence="5 6" id="KW-0949">S-adenosyl-L-methionine</keyword>
<keyword evidence="4 6" id="KW-0808">Transferase</keyword>
<dbReference type="Gene3D" id="3.40.50.150">
    <property type="entry name" value="Vaccinia Virus protein VP39"/>
    <property type="match status" value="1"/>
</dbReference>
<comment type="similarity">
    <text evidence="6">Belongs to the methyltransferase superfamily. METTL16/RlmF family.</text>
</comment>
<dbReference type="GO" id="GO:0052907">
    <property type="term" value="F:23S rRNA (adenine(1618)-N(6))-methyltransferase activity"/>
    <property type="evidence" value="ECO:0007669"/>
    <property type="project" value="UniProtKB-EC"/>
</dbReference>
<dbReference type="NCBIfam" id="NF008725">
    <property type="entry name" value="PRK11727.1"/>
    <property type="match status" value="1"/>
</dbReference>
<dbReference type="CDD" id="cd02440">
    <property type="entry name" value="AdoMet_MTases"/>
    <property type="match status" value="1"/>
</dbReference>
<dbReference type="SUPFAM" id="SSF53335">
    <property type="entry name" value="S-adenosyl-L-methionine-dependent methyltransferases"/>
    <property type="match status" value="1"/>
</dbReference>
<evidence type="ECO:0000313" key="9">
    <source>
        <dbReference type="Proteomes" id="UP000811844"/>
    </source>
</evidence>
<dbReference type="InterPro" id="IPR010286">
    <property type="entry name" value="METTL16/RlmF"/>
</dbReference>
<evidence type="ECO:0000256" key="4">
    <source>
        <dbReference type="ARBA" id="ARBA00022679"/>
    </source>
</evidence>
<evidence type="ECO:0000256" key="7">
    <source>
        <dbReference type="SAM" id="MobiDB-lite"/>
    </source>
</evidence>
<dbReference type="HAMAP" id="MF_01848">
    <property type="entry name" value="23SrRNA_methyltr_F"/>
    <property type="match status" value="1"/>
</dbReference>
<evidence type="ECO:0000256" key="5">
    <source>
        <dbReference type="ARBA" id="ARBA00022691"/>
    </source>
</evidence>
<gene>
    <name evidence="6 8" type="primary">rlmF</name>
    <name evidence="8" type="ORF">G3R48_15095</name>
</gene>
<dbReference type="RefSeq" id="WP_153666057.1">
    <property type="nucleotide sequence ID" value="NZ_JAAIKR010000018.1"/>
</dbReference>
<evidence type="ECO:0000256" key="1">
    <source>
        <dbReference type="ARBA" id="ARBA00022490"/>
    </source>
</evidence>
<dbReference type="InterPro" id="IPR029063">
    <property type="entry name" value="SAM-dependent_MTases_sf"/>
</dbReference>
<sequence length="375" mass="41422">MGTKKTPASEPTLTRKLQVKRATAQSKKSSKTITAKPTTALSKTHSVKKAKAAAPVLTSKGLHPLNKHRHGYDFTALALISPKLNQYVQLNQYGNLSIDFSDPQAVKALNAALLAEYGVQQWDIPNGFLCPPIPGRVDYLYYLADLLGQSNNQSKKVSIIGLDIGTGANGIYPFLGIKQFHWQFVASDIDTVSLDNVAKIAKANQLTSAQLSLRHQGDASAVFNGIIAPTEHYDFTMCNPPFHRSLAEATAGSQKKLANLAANRQSKQPRKATTSKTNVLNFGGQKAELWCEGGELQFMTNMINESVRFAGQVRWFTSLISKSEHLKPCKVLLAKCKAVQVKEIEMKQGNKITRILAWSFLDLKMQQQWRKLKRG</sequence>
<evidence type="ECO:0000256" key="2">
    <source>
        <dbReference type="ARBA" id="ARBA00022552"/>
    </source>
</evidence>
<keyword evidence="2 6" id="KW-0698">rRNA processing</keyword>
<evidence type="ECO:0000256" key="3">
    <source>
        <dbReference type="ARBA" id="ARBA00022603"/>
    </source>
</evidence>
<keyword evidence="1 6" id="KW-0963">Cytoplasm</keyword>
<comment type="subcellular location">
    <subcellularLocation>
        <location evidence="6">Cytoplasm</location>
    </subcellularLocation>
</comment>
<dbReference type="InterPro" id="IPR016909">
    <property type="entry name" value="rRNA_lsu_MeTfrase_F"/>
</dbReference>
<dbReference type="PIRSF" id="PIRSF029038">
    <property type="entry name" value="Mtase_YbiN_prd"/>
    <property type="match status" value="1"/>
</dbReference>
<feature type="region of interest" description="Disordered" evidence="7">
    <location>
        <begin position="1"/>
        <end position="45"/>
    </location>
</feature>
<proteinExistence type="inferred from homology"/>
<name>A0ABS5I630_9GAMM</name>
<dbReference type="EMBL" id="JAAIKR010000018">
    <property type="protein sequence ID" value="MBR9729303.1"/>
    <property type="molecule type" value="Genomic_DNA"/>
</dbReference>
<comment type="caution">
    <text evidence="8">The sequence shown here is derived from an EMBL/GenBank/DDBJ whole genome shotgun (WGS) entry which is preliminary data.</text>
</comment>
<accession>A0ABS5I630</accession>
<keyword evidence="9" id="KW-1185">Reference proteome</keyword>
<feature type="compositionally biased region" description="Polar residues" evidence="7">
    <location>
        <begin position="23"/>
        <end position="44"/>
    </location>
</feature>
<evidence type="ECO:0000256" key="6">
    <source>
        <dbReference type="HAMAP-Rule" id="MF_01848"/>
    </source>
</evidence>